<reference evidence="2 3" key="1">
    <citation type="submission" date="2022-05" db="EMBL/GenBank/DDBJ databases">
        <title>Sporolactobacillus sp nov CPB3-1, isolated from tree bark (Mangifera indica L.).</title>
        <authorList>
            <person name="Phuengjayaem S."/>
            <person name="Tanasupawat S."/>
        </authorList>
    </citation>
    <scope>NUCLEOTIDE SEQUENCE [LARGE SCALE GENOMIC DNA]</scope>
    <source>
        <strain evidence="2 3">CPB3-1</strain>
    </source>
</reference>
<proteinExistence type="predicted"/>
<dbReference type="Pfam" id="PF13304">
    <property type="entry name" value="AAA_21"/>
    <property type="match status" value="1"/>
</dbReference>
<dbReference type="PANTHER" id="PTHR40396:SF1">
    <property type="entry name" value="ATPASE AAA-TYPE CORE DOMAIN-CONTAINING PROTEIN"/>
    <property type="match status" value="1"/>
</dbReference>
<dbReference type="InterPro" id="IPR003959">
    <property type="entry name" value="ATPase_AAA_core"/>
</dbReference>
<keyword evidence="2" id="KW-0547">Nucleotide-binding</keyword>
<dbReference type="EMBL" id="JAMAST010000019">
    <property type="protein sequence ID" value="MCL1632688.1"/>
    <property type="molecule type" value="Genomic_DNA"/>
</dbReference>
<gene>
    <name evidence="2" type="ORF">M3N64_12240</name>
</gene>
<comment type="caution">
    <text evidence="2">The sequence shown here is derived from an EMBL/GenBank/DDBJ whole genome shotgun (WGS) entry which is preliminary data.</text>
</comment>
<organism evidence="2 3">
    <name type="scientific">Sporolactobacillus mangiferae</name>
    <dbReference type="NCBI Taxonomy" id="2940498"/>
    <lineage>
        <taxon>Bacteria</taxon>
        <taxon>Bacillati</taxon>
        <taxon>Bacillota</taxon>
        <taxon>Bacilli</taxon>
        <taxon>Bacillales</taxon>
        <taxon>Sporolactobacillaceae</taxon>
        <taxon>Sporolactobacillus</taxon>
    </lineage>
</organism>
<evidence type="ECO:0000259" key="1">
    <source>
        <dbReference type="Pfam" id="PF13304"/>
    </source>
</evidence>
<dbReference type="GO" id="GO:0005524">
    <property type="term" value="F:ATP binding"/>
    <property type="evidence" value="ECO:0007669"/>
    <property type="project" value="UniProtKB-KW"/>
</dbReference>
<dbReference type="Gene3D" id="3.40.50.300">
    <property type="entry name" value="P-loop containing nucleotide triphosphate hydrolases"/>
    <property type="match status" value="1"/>
</dbReference>
<keyword evidence="2" id="KW-0067">ATP-binding</keyword>
<dbReference type="PANTHER" id="PTHR40396">
    <property type="entry name" value="ATPASE-LIKE PROTEIN"/>
    <property type="match status" value="1"/>
</dbReference>
<name>A0ABT0MCV1_9BACL</name>
<protein>
    <submittedName>
        <fullName evidence="2">ATP-binding protein</fullName>
    </submittedName>
</protein>
<evidence type="ECO:0000313" key="3">
    <source>
        <dbReference type="Proteomes" id="UP001203004"/>
    </source>
</evidence>
<feature type="domain" description="ATPase AAA-type core" evidence="1">
    <location>
        <begin position="308"/>
        <end position="397"/>
    </location>
</feature>
<dbReference type="Proteomes" id="UP001203004">
    <property type="component" value="Unassembled WGS sequence"/>
</dbReference>
<dbReference type="SUPFAM" id="SSF52540">
    <property type="entry name" value="P-loop containing nucleoside triphosphate hydrolases"/>
    <property type="match status" value="1"/>
</dbReference>
<accession>A0ABT0MCV1</accession>
<dbReference type="RefSeq" id="WP_249102688.1">
    <property type="nucleotide sequence ID" value="NZ_JAMAST010000019.1"/>
</dbReference>
<dbReference type="InterPro" id="IPR027417">
    <property type="entry name" value="P-loop_NTPase"/>
</dbReference>
<keyword evidence="3" id="KW-1185">Reference proteome</keyword>
<sequence>MQITVRVSSLELFHCKNVVHGKFYFPCSKSRTMKRADVLGMYGQNGTGKSAAVSAFQLLQVLLHGQALEPDAVRLIDQQADCARFLFTFLVCMDRRYYELVYAFTLSKQDLDADDAVDLANDRVYDPVFVAHEEIRYKELVKGARYRTLISFSMDGGEARVSPNAAAAKLRSGKDDRMVAFRVNVAMAVQRRTSVLFCEQGFELLQHAFDQQALGLLHALKRVFASRLFVLNNRESGLSLANMSIPIHCPVEADRSYKIVAFPINQPKWVDHATHGTLRHVLRAISKVLRELVPGLTVEARPLRQTTNERHKGVYIELAVKRGGRLLPIDCESDGVKKLLTILSALVVMYNDENACVVIDELDAGIYEFLLGEIVKILNDGGKGQLLFTSHNLRLLEVLERENLVFTSANPENRYIVLRGIRERSNIRDMYIRAIQLGHDGEEVYEPTDRCMIMEAFDEAGEFGHGR</sequence>
<evidence type="ECO:0000313" key="2">
    <source>
        <dbReference type="EMBL" id="MCL1632688.1"/>
    </source>
</evidence>